<dbReference type="Pfam" id="PF00512">
    <property type="entry name" value="HisKA"/>
    <property type="match status" value="1"/>
</dbReference>
<dbReference type="PANTHER" id="PTHR44936">
    <property type="entry name" value="SENSOR PROTEIN CREC"/>
    <property type="match status" value="1"/>
</dbReference>
<dbReference type="InterPro" id="IPR004358">
    <property type="entry name" value="Sig_transdc_His_kin-like_C"/>
</dbReference>
<dbReference type="SMART" id="SM00388">
    <property type="entry name" value="HisKA"/>
    <property type="match status" value="1"/>
</dbReference>
<dbReference type="EC" id="2.7.13.3" evidence="3"/>
<gene>
    <name evidence="13" type="ORF">J0A65_06045</name>
</gene>
<dbReference type="InterPro" id="IPR005467">
    <property type="entry name" value="His_kinase_dom"/>
</dbReference>
<dbReference type="InterPro" id="IPR036890">
    <property type="entry name" value="HATPase_C_sf"/>
</dbReference>
<comment type="caution">
    <text evidence="13">The sequence shown here is derived from an EMBL/GenBank/DDBJ whole genome shotgun (WGS) entry which is preliminary data.</text>
</comment>
<dbReference type="RefSeq" id="WP_206593244.1">
    <property type="nucleotide sequence ID" value="NZ_JAFKCS010000004.1"/>
</dbReference>
<evidence type="ECO:0000256" key="9">
    <source>
        <dbReference type="ARBA" id="ARBA00022840"/>
    </source>
</evidence>
<evidence type="ECO:0000256" key="6">
    <source>
        <dbReference type="ARBA" id="ARBA00022679"/>
    </source>
</evidence>
<comment type="subcellular location">
    <subcellularLocation>
        <location evidence="2">Cell membrane</location>
        <topology evidence="2">Multi-pass membrane protein</topology>
    </subcellularLocation>
</comment>
<evidence type="ECO:0000313" key="13">
    <source>
        <dbReference type="EMBL" id="MBN7819417.1"/>
    </source>
</evidence>
<proteinExistence type="predicted"/>
<dbReference type="Pfam" id="PF00672">
    <property type="entry name" value="HAMP"/>
    <property type="match status" value="1"/>
</dbReference>
<organism evidence="13 14">
    <name type="scientific">Bowmanella yangjiangensis</name>
    <dbReference type="NCBI Taxonomy" id="2811230"/>
    <lineage>
        <taxon>Bacteria</taxon>
        <taxon>Pseudomonadati</taxon>
        <taxon>Pseudomonadota</taxon>
        <taxon>Gammaproteobacteria</taxon>
        <taxon>Alteromonadales</taxon>
        <taxon>Alteromonadaceae</taxon>
        <taxon>Bowmanella</taxon>
    </lineage>
</organism>
<keyword evidence="5" id="KW-0597">Phosphoprotein</keyword>
<dbReference type="Gene3D" id="1.10.287.130">
    <property type="match status" value="1"/>
</dbReference>
<dbReference type="Gene3D" id="6.10.340.10">
    <property type="match status" value="1"/>
</dbReference>
<evidence type="ECO:0000256" key="7">
    <source>
        <dbReference type="ARBA" id="ARBA00022741"/>
    </source>
</evidence>
<dbReference type="CDD" id="cd00082">
    <property type="entry name" value="HisKA"/>
    <property type="match status" value="1"/>
</dbReference>
<evidence type="ECO:0000256" key="2">
    <source>
        <dbReference type="ARBA" id="ARBA00004651"/>
    </source>
</evidence>
<accession>A0ABS3CQP7</accession>
<dbReference type="InterPro" id="IPR036097">
    <property type="entry name" value="HisK_dim/P_sf"/>
</dbReference>
<comment type="catalytic activity">
    <reaction evidence="1">
        <text>ATP + protein L-histidine = ADP + protein N-phospho-L-histidine.</text>
        <dbReference type="EC" id="2.7.13.3"/>
    </reaction>
</comment>
<sequence>MSRIYISLLFTALLTLFLLGWGIDNWVEQHRESQHPQDYPHLSQMFAALTEKIAQSDTDLKQQVEQLNQFLPVPLTLESSSNLAVPKDLREALRQPGGLLLDSTNGPYLLAELPSHPDYLLRMALPPVEQGDMDRDLMLTLAVYLGLALMMGIWLLPLTRRLSLLTRTAHQFGQGDLHARVPASSLSYIQDLEFSFNQMAQRIEQLIAENRLLASSLSHDLRTPLACFRFGLEAALDSQENEEKNAYLHRLENDLERMENLVAAFLDFASLERQAAKIQPKVLNLTTLLTDATEQNTPLALKNKLTLNADIGEEPRWVMGDAIWLHRAISNIISNATRYANSCVTMSLHSFKERLEIHIEDDGPGIADEKLQDVFKPFVSLEQNRQRNNDNYGLGLAIVERVVTWHGGSIRADRSTMRGARFVLSLPRHSK</sequence>
<evidence type="ECO:0000256" key="3">
    <source>
        <dbReference type="ARBA" id="ARBA00012438"/>
    </source>
</evidence>
<dbReference type="PRINTS" id="PR00344">
    <property type="entry name" value="BCTRLSENSOR"/>
</dbReference>
<dbReference type="SMART" id="SM00304">
    <property type="entry name" value="HAMP"/>
    <property type="match status" value="1"/>
</dbReference>
<dbReference type="Gene3D" id="3.30.565.10">
    <property type="entry name" value="Histidine kinase-like ATPase, C-terminal domain"/>
    <property type="match status" value="1"/>
</dbReference>
<keyword evidence="8" id="KW-0418">Kinase</keyword>
<keyword evidence="9" id="KW-0067">ATP-binding</keyword>
<dbReference type="SUPFAM" id="SSF158472">
    <property type="entry name" value="HAMP domain-like"/>
    <property type="match status" value="1"/>
</dbReference>
<dbReference type="SUPFAM" id="SSF55874">
    <property type="entry name" value="ATPase domain of HSP90 chaperone/DNA topoisomerase II/histidine kinase"/>
    <property type="match status" value="1"/>
</dbReference>
<dbReference type="PROSITE" id="PS50109">
    <property type="entry name" value="HIS_KIN"/>
    <property type="match status" value="1"/>
</dbReference>
<evidence type="ECO:0000256" key="5">
    <source>
        <dbReference type="ARBA" id="ARBA00022553"/>
    </source>
</evidence>
<protein>
    <recommendedName>
        <fullName evidence="3">histidine kinase</fullName>
        <ecNumber evidence="3">2.7.13.3</ecNumber>
    </recommendedName>
</protein>
<evidence type="ECO:0000256" key="4">
    <source>
        <dbReference type="ARBA" id="ARBA00022475"/>
    </source>
</evidence>
<keyword evidence="6" id="KW-0808">Transferase</keyword>
<evidence type="ECO:0000259" key="12">
    <source>
        <dbReference type="PROSITE" id="PS50885"/>
    </source>
</evidence>
<keyword evidence="10" id="KW-1133">Transmembrane helix</keyword>
<evidence type="ECO:0000256" key="1">
    <source>
        <dbReference type="ARBA" id="ARBA00000085"/>
    </source>
</evidence>
<dbReference type="EMBL" id="JAFKCS010000004">
    <property type="protein sequence ID" value="MBN7819417.1"/>
    <property type="molecule type" value="Genomic_DNA"/>
</dbReference>
<reference evidence="13 14" key="1">
    <citation type="submission" date="2021-03" db="EMBL/GenBank/DDBJ databases">
        <title>novel species isolated from a fishpond in China.</title>
        <authorList>
            <person name="Lu H."/>
            <person name="Cai Z."/>
        </authorList>
    </citation>
    <scope>NUCLEOTIDE SEQUENCE [LARGE SCALE GENOMIC DNA]</scope>
    <source>
        <strain evidence="13 14">Y57</strain>
    </source>
</reference>
<name>A0ABS3CQP7_9ALTE</name>
<keyword evidence="14" id="KW-1185">Reference proteome</keyword>
<dbReference type="InterPro" id="IPR003594">
    <property type="entry name" value="HATPase_dom"/>
</dbReference>
<keyword evidence="4" id="KW-1003">Cell membrane</keyword>
<dbReference type="SUPFAM" id="SSF47384">
    <property type="entry name" value="Homodimeric domain of signal transducing histidine kinase"/>
    <property type="match status" value="1"/>
</dbReference>
<keyword evidence="10" id="KW-0812">Transmembrane</keyword>
<feature type="transmembrane region" description="Helical" evidence="10">
    <location>
        <begin position="137"/>
        <end position="158"/>
    </location>
</feature>
<keyword evidence="7" id="KW-0547">Nucleotide-binding</keyword>
<dbReference type="InterPro" id="IPR050980">
    <property type="entry name" value="2C_sensor_his_kinase"/>
</dbReference>
<dbReference type="Pfam" id="PF02518">
    <property type="entry name" value="HATPase_c"/>
    <property type="match status" value="1"/>
</dbReference>
<dbReference type="InterPro" id="IPR003661">
    <property type="entry name" value="HisK_dim/P_dom"/>
</dbReference>
<evidence type="ECO:0000313" key="14">
    <source>
        <dbReference type="Proteomes" id="UP000663992"/>
    </source>
</evidence>
<dbReference type="SMART" id="SM00387">
    <property type="entry name" value="HATPase_c"/>
    <property type="match status" value="1"/>
</dbReference>
<dbReference type="InterPro" id="IPR003660">
    <property type="entry name" value="HAMP_dom"/>
</dbReference>
<evidence type="ECO:0000259" key="11">
    <source>
        <dbReference type="PROSITE" id="PS50109"/>
    </source>
</evidence>
<feature type="domain" description="Histidine kinase" evidence="11">
    <location>
        <begin position="216"/>
        <end position="430"/>
    </location>
</feature>
<dbReference type="CDD" id="cd06225">
    <property type="entry name" value="HAMP"/>
    <property type="match status" value="1"/>
</dbReference>
<dbReference type="PANTHER" id="PTHR44936:SF10">
    <property type="entry name" value="SENSOR PROTEIN RSTB"/>
    <property type="match status" value="1"/>
</dbReference>
<dbReference type="PROSITE" id="PS50885">
    <property type="entry name" value="HAMP"/>
    <property type="match status" value="1"/>
</dbReference>
<evidence type="ECO:0000256" key="10">
    <source>
        <dbReference type="SAM" id="Phobius"/>
    </source>
</evidence>
<dbReference type="Proteomes" id="UP000663992">
    <property type="component" value="Unassembled WGS sequence"/>
</dbReference>
<feature type="domain" description="HAMP" evidence="12">
    <location>
        <begin position="156"/>
        <end position="208"/>
    </location>
</feature>
<keyword evidence="10" id="KW-0472">Membrane</keyword>
<evidence type="ECO:0000256" key="8">
    <source>
        <dbReference type="ARBA" id="ARBA00022777"/>
    </source>
</evidence>